<keyword evidence="2" id="KW-1185">Reference proteome</keyword>
<comment type="caution">
    <text evidence="1">The sequence shown here is derived from an EMBL/GenBank/DDBJ whole genome shotgun (WGS) entry which is preliminary data.</text>
</comment>
<sequence length="82" mass="9599">MKHTKKFTTRCRKVDFVRRRYEAYPEEKVCDIVSQSQKGEIMVFTIKAVGQEYILQPIRAEPMIGENSPLHKENNTTIKKKG</sequence>
<evidence type="ECO:0000313" key="2">
    <source>
        <dbReference type="Proteomes" id="UP000460412"/>
    </source>
</evidence>
<protein>
    <submittedName>
        <fullName evidence="1">Uncharacterized protein</fullName>
    </submittedName>
</protein>
<dbReference type="EMBL" id="WUQX01000001">
    <property type="protein sequence ID" value="MXP74476.1"/>
    <property type="molecule type" value="Genomic_DNA"/>
</dbReference>
<dbReference type="Proteomes" id="UP000460412">
    <property type="component" value="Unassembled WGS sequence"/>
</dbReference>
<proteinExistence type="predicted"/>
<name>A0A7X3MDL5_9FIRM</name>
<gene>
    <name evidence="1" type="ORF">GN277_03290</name>
</gene>
<evidence type="ECO:0000313" key="1">
    <source>
        <dbReference type="EMBL" id="MXP74476.1"/>
    </source>
</evidence>
<dbReference type="AlphaFoldDB" id="A0A7X3MDL5"/>
<organism evidence="1 2">
    <name type="scientific">Sporofaciens musculi</name>
    <dbReference type="NCBI Taxonomy" id="2681861"/>
    <lineage>
        <taxon>Bacteria</taxon>
        <taxon>Bacillati</taxon>
        <taxon>Bacillota</taxon>
        <taxon>Clostridia</taxon>
        <taxon>Lachnospirales</taxon>
        <taxon>Lachnospiraceae</taxon>
        <taxon>Sporofaciens</taxon>
    </lineage>
</organism>
<accession>A0A7X3MDL5</accession>
<reference evidence="1 2" key="1">
    <citation type="submission" date="2019-12" db="EMBL/GenBank/DDBJ databases">
        <title>Sporaefaciens musculi gen. nov., sp. nov., a novel bacterium isolated from the caecum of an obese mouse.</title>
        <authorList>
            <person name="Rasmussen T.S."/>
            <person name="Streidl T."/>
            <person name="Hitch T.C.A."/>
            <person name="Wortmann E."/>
            <person name="Deptula P."/>
            <person name="Hansen M."/>
            <person name="Nielsen D.S."/>
            <person name="Clavel T."/>
            <person name="Vogensen F.K."/>
        </authorList>
    </citation>
    <scope>NUCLEOTIDE SEQUENCE [LARGE SCALE GENOMIC DNA]</scope>
    <source>
        <strain evidence="1 2">WCA-9-b2</strain>
    </source>
</reference>
<dbReference type="RefSeq" id="WP_016219888.1">
    <property type="nucleotide sequence ID" value="NZ_WUQX01000001.1"/>
</dbReference>